<dbReference type="PANTHER" id="PTHR21937">
    <property type="entry name" value="CCDC66 DOMAIN-CONTAINING PROTEIN"/>
    <property type="match status" value="1"/>
</dbReference>
<feature type="compositionally biased region" description="Basic and acidic residues" evidence="1">
    <location>
        <begin position="1025"/>
        <end position="1074"/>
    </location>
</feature>
<feature type="region of interest" description="Disordered" evidence="1">
    <location>
        <begin position="135"/>
        <end position="183"/>
    </location>
</feature>
<evidence type="ECO:0000313" key="3">
    <source>
        <dbReference type="Proteomes" id="UP000824540"/>
    </source>
</evidence>
<evidence type="ECO:0000313" key="2">
    <source>
        <dbReference type="EMBL" id="KAG9340849.1"/>
    </source>
</evidence>
<feature type="compositionally biased region" description="Polar residues" evidence="1">
    <location>
        <begin position="958"/>
        <end position="987"/>
    </location>
</feature>
<dbReference type="AlphaFoldDB" id="A0A8T2NKT1"/>
<keyword evidence="3" id="KW-1185">Reference proteome</keyword>
<feature type="compositionally biased region" description="Basic and acidic residues" evidence="1">
    <location>
        <begin position="861"/>
        <end position="902"/>
    </location>
</feature>
<feature type="compositionally biased region" description="Basic and acidic residues" evidence="1">
    <location>
        <begin position="781"/>
        <end position="811"/>
    </location>
</feature>
<proteinExistence type="predicted"/>
<sequence length="1272" mass="142061">MKDFSLSLLSRGCGQVIQTQMDSQGGRIEVCFEPEDYFNWKSQQPELRLSDSGRIKCGVEPAPPKTYSTRKGPLLLYSADLALPANPDGTDRKRQGCQHSAQEAELQMRTLRDLTGAILAYDRKQVKCGGRNAHPYLPPSSSHPQVPPINHLSQTWHPRISSCDSPPDAVHNHSRVQPVTPNSTPCHLGDEAGFYLRRTPYMVHNSPLPPIPAGAVKNWVETDPLLSSEGADGKCSVTGAGKAADGPCPLKTAFVDSSWSCSRLSHVTYYGGHLSGARLGHTCVQDRKGGAASDSYFSTVHLPPIGPLLKTSGPLLKPRPLVWSGPERGDTKVMKSDVPMELDKQGETIHLPPLCDSHVTMEASAHKHPPSPRIPIRRCSQRELHKKMLLLPLLGHDHNGFHGNHTADGVEDFFEESTPDEENAKIGDSNRVSSPTAVIQPRNREPSPTPVTHPKNRGSSPTPIIHPKELDLECLGLPEPGEEDASLGVLPPLGGRKGPGKQSSMALFRQEPLDPHDLCDPHNLQTGSVRGSLPVELREWQKGNAVGTLIMGPDGEIIQLSFWGPAAGAEGQQVLDDITGKTELKASEVIQEQAWTFLLQTDTGSVINVPHAQKSPSFPNKQCGLQDEDRKARPHIQKEGEEGETLHPVHEEQCPVLKRANETPPAVTPIDDEVEEDEEGILSVTTTYVNHTNTHTGQQGTGGIKEGTKTLQPETQKSARGPLSREEAINTDTPTPGLSTGEGKTIGSVLSDIQDPKTTNEPLRRPKGQYTQEQVQTSLDVDSKEAKSIRADQKVEGDTKSRKKEVREEWPLGKSLTQETGDPNVSMKKTKGSKEKSENISSLQAKKKKKIKQRAQFVVGKARESVLERPAEERMDRAGAKKKLDMVKPDAVAKDKEQRQESRSSSSILGRNMNDDGLPRVKLHTPASHSDRVNGSDRPCSSDCLTEAACPDLLNASTASMKSQSSAASLTKSQSPAASLTKSQSPAASMMKSRSPVPSITDSQLSLKATTREPPHDGGGGKVITRREQQEAERAARAEQRRMEVERKRAQRDEQRKRQQEKEEREERLKQELLEEQQRRAEELRLRKLREQEEKQQQEEQEKEHWRREQAEREKEKRRQEEKKRQMERFLKMRQEEEERRAAELERLRMEEEAHREEERRRLLQMEESERQAYLLQRQIEEAQRRLEEEERKRREEEEALARQEAMLQLARQRAALEQKFKFHCGVLAEGEVLSLTQSISRPWVYSYFRLLKLLGLHRPTTALEGSASEPP</sequence>
<feature type="region of interest" description="Disordered" evidence="1">
    <location>
        <begin position="416"/>
        <end position="466"/>
    </location>
</feature>
<dbReference type="Pfam" id="PF15709">
    <property type="entry name" value="DUF4670"/>
    <property type="match status" value="1"/>
</dbReference>
<protein>
    <submittedName>
        <fullName evidence="2">Uncharacterized protein</fullName>
    </submittedName>
</protein>
<dbReference type="InterPro" id="IPR031440">
    <property type="entry name" value="DUF4670"/>
</dbReference>
<feature type="compositionally biased region" description="Polar residues" evidence="1">
    <location>
        <begin position="709"/>
        <end position="718"/>
    </location>
</feature>
<feature type="region of interest" description="Disordered" evidence="1">
    <location>
        <begin position="692"/>
        <end position="945"/>
    </location>
</feature>
<feature type="compositionally biased region" description="Polar residues" evidence="1">
    <location>
        <begin position="996"/>
        <end position="1009"/>
    </location>
</feature>
<feature type="region of interest" description="Disordered" evidence="1">
    <location>
        <begin position="1092"/>
        <end position="1123"/>
    </location>
</feature>
<reference evidence="2" key="1">
    <citation type="thesis" date="2021" institute="BYU ScholarsArchive" country="Provo, UT, USA">
        <title>Applications of and Algorithms for Genome Assembly and Genomic Analyses with an Emphasis on Marine Teleosts.</title>
        <authorList>
            <person name="Pickett B.D."/>
        </authorList>
    </citation>
    <scope>NUCLEOTIDE SEQUENCE</scope>
    <source>
        <strain evidence="2">HI-2016</strain>
    </source>
</reference>
<dbReference type="OrthoDB" id="6162046at2759"/>
<dbReference type="EMBL" id="JAFBMS010000039">
    <property type="protein sequence ID" value="KAG9340849.1"/>
    <property type="molecule type" value="Genomic_DNA"/>
</dbReference>
<dbReference type="PANTHER" id="PTHR21937:SF5">
    <property type="entry name" value="GENE 973-RELATED"/>
    <property type="match status" value="1"/>
</dbReference>
<feature type="compositionally biased region" description="Polar residues" evidence="1">
    <location>
        <begin position="769"/>
        <end position="780"/>
    </location>
</feature>
<organism evidence="2 3">
    <name type="scientific">Albula glossodonta</name>
    <name type="common">roundjaw bonefish</name>
    <dbReference type="NCBI Taxonomy" id="121402"/>
    <lineage>
        <taxon>Eukaryota</taxon>
        <taxon>Metazoa</taxon>
        <taxon>Chordata</taxon>
        <taxon>Craniata</taxon>
        <taxon>Vertebrata</taxon>
        <taxon>Euteleostomi</taxon>
        <taxon>Actinopterygii</taxon>
        <taxon>Neopterygii</taxon>
        <taxon>Teleostei</taxon>
        <taxon>Albuliformes</taxon>
        <taxon>Albulidae</taxon>
        <taxon>Albula</taxon>
    </lineage>
</organism>
<feature type="region of interest" description="Disordered" evidence="1">
    <location>
        <begin position="958"/>
        <end position="1074"/>
    </location>
</feature>
<accession>A0A8T2NKT1</accession>
<name>A0A8T2NKT1_9TELE</name>
<gene>
    <name evidence="2" type="ORF">JZ751_020042</name>
</gene>
<dbReference type="Proteomes" id="UP000824540">
    <property type="component" value="Unassembled WGS sequence"/>
</dbReference>
<comment type="caution">
    <text evidence="2">The sequence shown here is derived from an EMBL/GenBank/DDBJ whole genome shotgun (WGS) entry which is preliminary data.</text>
</comment>
<evidence type="ECO:0000256" key="1">
    <source>
        <dbReference type="SAM" id="MobiDB-lite"/>
    </source>
</evidence>